<gene>
    <name evidence="1" type="ORF">K4L44_08665</name>
</gene>
<keyword evidence="2" id="KW-1185">Reference proteome</keyword>
<sequence>MIIQELILENFRGYKEIKIPLHDRFNLIIGDNGSGKTAILEALTVAMGSLFLGIRDTDSRHILSKDIHINTFEDSEEFGWPVSVSAKGIVNNKEISWKRELTSFKSKTLARGAMPIKKIGSEYDQSIRNNEKIILPVLAYYATGRLFDEARDVKEKESKNPQIASRLRAYNQCLKAKMTFKQFIKWFRGKELAKIQKGTSDINYSVVKNAIISNIPDCSNIYFEFDPDKPKGLKVVFNDGRILPFSYLSDGTRNFFALIADIAYKCVTLNPHLKENALIEASGIVLIDELDLHLHPDWQRKIIVGLKTTFPKVQFITSTHSPFLIQETESNQLIKLKNNSIISISQANNLSIEDIAEEFQEVENPQWSKSRQYMFEVASKYYKAVKEGKDTPQMKNELDMAMKPFAQDTALYAVIEQEKIKAEYKQSQNKNETRK</sequence>
<protein>
    <submittedName>
        <fullName evidence="1">AAA family ATPase</fullName>
    </submittedName>
</protein>
<dbReference type="EMBL" id="CP081303">
    <property type="protein sequence ID" value="QZE15888.1"/>
    <property type="molecule type" value="Genomic_DNA"/>
</dbReference>
<proteinExistence type="predicted"/>
<accession>A0AC61NJG2</accession>
<organism evidence="1 2">
    <name type="scientific">Halosquirtibacter laminarini</name>
    <dbReference type="NCBI Taxonomy" id="3374600"/>
    <lineage>
        <taxon>Bacteria</taxon>
        <taxon>Pseudomonadati</taxon>
        <taxon>Bacteroidota</taxon>
        <taxon>Bacteroidia</taxon>
        <taxon>Marinilabiliales</taxon>
        <taxon>Prolixibacteraceae</taxon>
        <taxon>Halosquirtibacter</taxon>
    </lineage>
</organism>
<evidence type="ECO:0000313" key="2">
    <source>
        <dbReference type="Proteomes" id="UP000826212"/>
    </source>
</evidence>
<reference evidence="1" key="1">
    <citation type="submission" date="2021-08" db="EMBL/GenBank/DDBJ databases">
        <title>Novel anaerobic bacterium isolated from sea squirt in East Sea, Republic of Korea.</title>
        <authorList>
            <person name="Nguyen T.H."/>
            <person name="Li Z."/>
            <person name="Lee Y.-J."/>
            <person name="Ko J."/>
            <person name="Kim S.-G."/>
        </authorList>
    </citation>
    <scope>NUCLEOTIDE SEQUENCE</scope>
    <source>
        <strain evidence="1">KCTC 25031</strain>
    </source>
</reference>
<dbReference type="Proteomes" id="UP000826212">
    <property type="component" value="Chromosome"/>
</dbReference>
<evidence type="ECO:0000313" key="1">
    <source>
        <dbReference type="EMBL" id="QZE15888.1"/>
    </source>
</evidence>
<name>A0AC61NJG2_9BACT</name>